<dbReference type="FunFam" id="3.30.420.40:FF:000188">
    <property type="entry name" value="Actin like 6B"/>
    <property type="match status" value="1"/>
</dbReference>
<protein>
    <submittedName>
        <fullName evidence="5">5352_t:CDS:1</fullName>
    </submittedName>
</protein>
<comment type="similarity">
    <text evidence="4">Belongs to the actin family. ARP1 subfamily.</text>
</comment>
<dbReference type="Gene3D" id="3.30.420.40">
    <property type="match status" value="1"/>
</dbReference>
<evidence type="ECO:0000313" key="5">
    <source>
        <dbReference type="EMBL" id="CAG8466996.1"/>
    </source>
</evidence>
<dbReference type="AlphaFoldDB" id="A0A9N8VZP8"/>
<evidence type="ECO:0000256" key="2">
    <source>
        <dbReference type="ARBA" id="ARBA00022490"/>
    </source>
</evidence>
<feature type="non-terminal residue" evidence="5">
    <location>
        <position position="1"/>
    </location>
</feature>
<dbReference type="InterPro" id="IPR043129">
    <property type="entry name" value="ATPase_NBD"/>
</dbReference>
<dbReference type="GO" id="GO:0005856">
    <property type="term" value="C:cytoskeleton"/>
    <property type="evidence" value="ECO:0007669"/>
    <property type="project" value="UniProtKB-SubCell"/>
</dbReference>
<name>A0A9N8VZP8_FUNMO</name>
<evidence type="ECO:0000256" key="4">
    <source>
        <dbReference type="ARBA" id="ARBA00038483"/>
    </source>
</evidence>
<evidence type="ECO:0000256" key="1">
    <source>
        <dbReference type="ARBA" id="ARBA00004245"/>
    </source>
</evidence>
<comment type="caution">
    <text evidence="5">The sequence shown here is derived from an EMBL/GenBank/DDBJ whole genome shotgun (WGS) entry which is preliminary data.</text>
</comment>
<comment type="subcellular location">
    <subcellularLocation>
        <location evidence="1">Cytoplasm</location>
        <location evidence="1">Cytoskeleton</location>
    </subcellularLocation>
</comment>
<dbReference type="EMBL" id="CAJVPP010000300">
    <property type="protein sequence ID" value="CAG8466996.1"/>
    <property type="molecule type" value="Genomic_DNA"/>
</dbReference>
<evidence type="ECO:0000256" key="3">
    <source>
        <dbReference type="ARBA" id="ARBA00023212"/>
    </source>
</evidence>
<gene>
    <name evidence="5" type="ORF">FMOSSE_LOCUS2324</name>
</gene>
<keyword evidence="2" id="KW-0963">Cytoplasm</keyword>
<reference evidence="5" key="1">
    <citation type="submission" date="2021-06" db="EMBL/GenBank/DDBJ databases">
        <authorList>
            <person name="Kallberg Y."/>
            <person name="Tangrot J."/>
            <person name="Rosling A."/>
        </authorList>
    </citation>
    <scope>NUCLEOTIDE SEQUENCE</scope>
    <source>
        <strain evidence="5">87-6 pot B 2015</strain>
    </source>
</reference>
<proteinExistence type="inferred from homology"/>
<evidence type="ECO:0000313" key="6">
    <source>
        <dbReference type="Proteomes" id="UP000789375"/>
    </source>
</evidence>
<accession>A0A9N8VZP8</accession>
<dbReference type="SUPFAM" id="SSF53067">
    <property type="entry name" value="Actin-like ATPase domain"/>
    <property type="match status" value="1"/>
</dbReference>
<sequence>MEYEDVLTNQPVVIDNGSGVIKAGLPTNIFWDKKKNSVGRPKHVRIMAGAVEGDLFIG</sequence>
<keyword evidence="6" id="KW-1185">Reference proteome</keyword>
<keyword evidence="3" id="KW-0206">Cytoskeleton</keyword>
<organism evidence="5 6">
    <name type="scientific">Funneliformis mosseae</name>
    <name type="common">Endomycorrhizal fungus</name>
    <name type="synonym">Glomus mosseae</name>
    <dbReference type="NCBI Taxonomy" id="27381"/>
    <lineage>
        <taxon>Eukaryota</taxon>
        <taxon>Fungi</taxon>
        <taxon>Fungi incertae sedis</taxon>
        <taxon>Mucoromycota</taxon>
        <taxon>Glomeromycotina</taxon>
        <taxon>Glomeromycetes</taxon>
        <taxon>Glomerales</taxon>
        <taxon>Glomeraceae</taxon>
        <taxon>Funneliformis</taxon>
    </lineage>
</organism>
<dbReference type="Proteomes" id="UP000789375">
    <property type="component" value="Unassembled WGS sequence"/>
</dbReference>